<evidence type="ECO:0000313" key="4">
    <source>
        <dbReference type="Proteomes" id="UP001156905"/>
    </source>
</evidence>
<comment type="similarity">
    <text evidence="1">Belongs to the myoviridae tail sheath protein family.</text>
</comment>
<comment type="caution">
    <text evidence="3">The sequence shown here is derived from an EMBL/GenBank/DDBJ whole genome shotgun (WGS) entry which is preliminary data.</text>
</comment>
<dbReference type="InterPro" id="IPR052042">
    <property type="entry name" value="Tail_sheath_structural"/>
</dbReference>
<dbReference type="Proteomes" id="UP001156905">
    <property type="component" value="Unassembled WGS sequence"/>
</dbReference>
<sequence length="775" mass="80033">MVQVSYPGVYIQELPSGVHTITGVATSITAFIGRAPRGDVNEPVEIFGFGDYVRIFGGLSLDSSMSYAVQQFFQNGGSDALIVRVYHKPAVGDGVATLTLPGGGVAAQGTLTLVSNPIDGDTMTIGAKVYTFDDPAAIAAQGKLTLAANPADGETMTIGSKTYTFQAVLTDVDGNIAIGATLVATQANIVGAINLTGNAGVDYAASTTVNPDVSAGSFAANDMVLTAKAAGAAGNGIATTATFAAAGNHFDAATIGTTRHGADSGVDNVDGHTVIGASLADTQANVAAAINRTGVPGTQYAAATTIHPTVSAGAFAGNNLTLTAKTVGIAGNSIATTETFAAAGNVFDAAALGTTRAGVDSGASGPVLVAASPGAWGNNLRATVDLQTRDPADPNLFNLVINEVDPTLAATAPPVRTEKFLNVSISSASPQFVDKVLAGRSDLVRVGTTSATRSDPLAAGVFTNGDDGAAIDDDDISHPNLEGAKEGLWALEKADLFNLLCIPPLTLDDGDDISGQTRSAADAYCTKRRALFLVDPLSDWDKPSDLTAPTGVDGSIFGLARSPNSALFFPRIISPDPLRDSQLEPFAPCGVMAGVMARTDASRGVWKAPAGIEATLSGVSDLTVNMTDGENGQLNPLGINCLRSFPVIGRVSWGARTLEGADQLASEWKYIPIRRLALMIEESLFRGTKWVVFEPNDEPLWANIRLNVGAYMMSLFRQGAFQGTSPKDAFFVKCDAETTTQNDRDNGIVNIIVGFAPLKPAEFVVIGIQQIAGQL</sequence>
<name>A0ABQ6B3C2_9BRAD</name>
<dbReference type="Gene3D" id="3.40.50.11780">
    <property type="match status" value="2"/>
</dbReference>
<gene>
    <name evidence="3" type="ORF">GCM10007857_46580</name>
</gene>
<dbReference type="PANTHER" id="PTHR35861">
    <property type="match status" value="1"/>
</dbReference>
<dbReference type="InterPro" id="IPR020287">
    <property type="entry name" value="Tail_sheath_C"/>
</dbReference>
<evidence type="ECO:0000259" key="2">
    <source>
        <dbReference type="Pfam" id="PF17482"/>
    </source>
</evidence>
<reference evidence="4" key="1">
    <citation type="journal article" date="2019" name="Int. J. Syst. Evol. Microbiol.">
        <title>The Global Catalogue of Microorganisms (GCM) 10K type strain sequencing project: providing services to taxonomists for standard genome sequencing and annotation.</title>
        <authorList>
            <consortium name="The Broad Institute Genomics Platform"/>
            <consortium name="The Broad Institute Genome Sequencing Center for Infectious Disease"/>
            <person name="Wu L."/>
            <person name="Ma J."/>
        </authorList>
    </citation>
    <scope>NUCLEOTIDE SEQUENCE [LARGE SCALE GENOMIC DNA]</scope>
    <source>
        <strain evidence="4">NBRC 102520</strain>
    </source>
</reference>
<evidence type="ECO:0000256" key="1">
    <source>
        <dbReference type="ARBA" id="ARBA00008005"/>
    </source>
</evidence>
<dbReference type="PANTHER" id="PTHR35861:SF1">
    <property type="entry name" value="PHAGE TAIL SHEATH PROTEIN"/>
    <property type="match status" value="1"/>
</dbReference>
<accession>A0ABQ6B3C2</accession>
<organism evidence="3 4">
    <name type="scientific">Bradyrhizobium iriomotense</name>
    <dbReference type="NCBI Taxonomy" id="441950"/>
    <lineage>
        <taxon>Bacteria</taxon>
        <taxon>Pseudomonadati</taxon>
        <taxon>Pseudomonadota</taxon>
        <taxon>Alphaproteobacteria</taxon>
        <taxon>Hyphomicrobiales</taxon>
        <taxon>Nitrobacteraceae</taxon>
        <taxon>Bradyrhizobium</taxon>
    </lineage>
</organism>
<protein>
    <recommendedName>
        <fullName evidence="2">Tail sheath protein C-terminal domain-containing protein</fullName>
    </recommendedName>
</protein>
<keyword evidence="4" id="KW-1185">Reference proteome</keyword>
<dbReference type="EMBL" id="BSOW01000016">
    <property type="protein sequence ID" value="GLR87946.1"/>
    <property type="molecule type" value="Genomic_DNA"/>
</dbReference>
<feature type="domain" description="Tail sheath protein C-terminal" evidence="2">
    <location>
        <begin position="666"/>
        <end position="769"/>
    </location>
</feature>
<dbReference type="Pfam" id="PF17482">
    <property type="entry name" value="Phage_sheath_1C"/>
    <property type="match status" value="1"/>
</dbReference>
<dbReference type="RefSeq" id="WP_284269042.1">
    <property type="nucleotide sequence ID" value="NZ_BSOW01000016.1"/>
</dbReference>
<proteinExistence type="inferred from homology"/>
<evidence type="ECO:0000313" key="3">
    <source>
        <dbReference type="EMBL" id="GLR87946.1"/>
    </source>
</evidence>